<dbReference type="GO" id="GO:0003677">
    <property type="term" value="F:DNA binding"/>
    <property type="evidence" value="ECO:0007669"/>
    <property type="project" value="InterPro"/>
</dbReference>
<gene>
    <name evidence="1" type="ORF">SAMN05216213_11860</name>
</gene>
<reference evidence="2" key="1">
    <citation type="submission" date="2016-10" db="EMBL/GenBank/DDBJ databases">
        <authorList>
            <person name="Varghese N."/>
            <person name="Submissions S."/>
        </authorList>
    </citation>
    <scope>NUCLEOTIDE SEQUENCE [LARGE SCALE GENOMIC DNA]</scope>
    <source>
        <strain evidence="2">JCM 18416</strain>
    </source>
</reference>
<organism evidence="1 2">
    <name type="scientific">Ectopseudomonas guguanensis</name>
    <dbReference type="NCBI Taxonomy" id="1198456"/>
    <lineage>
        <taxon>Bacteria</taxon>
        <taxon>Pseudomonadati</taxon>
        <taxon>Pseudomonadota</taxon>
        <taxon>Gammaproteobacteria</taxon>
        <taxon>Pseudomonadales</taxon>
        <taxon>Pseudomonadaceae</taxon>
        <taxon>Ectopseudomonas</taxon>
    </lineage>
</organism>
<evidence type="ECO:0000313" key="2">
    <source>
        <dbReference type="Proteomes" id="UP000199460"/>
    </source>
</evidence>
<accession>A0A1H0XHH3</accession>
<dbReference type="InterPro" id="IPR001387">
    <property type="entry name" value="Cro/C1-type_HTH"/>
</dbReference>
<dbReference type="InterPro" id="IPR010982">
    <property type="entry name" value="Lambda_DNA-bd_dom_sf"/>
</dbReference>
<protein>
    <recommendedName>
        <fullName evidence="3">Helix-turn-helix</fullName>
    </recommendedName>
</protein>
<dbReference type="CDD" id="cd00093">
    <property type="entry name" value="HTH_XRE"/>
    <property type="match status" value="1"/>
</dbReference>
<dbReference type="Gene3D" id="1.10.260.40">
    <property type="entry name" value="lambda repressor-like DNA-binding domains"/>
    <property type="match status" value="1"/>
</dbReference>
<evidence type="ECO:0008006" key="3">
    <source>
        <dbReference type="Google" id="ProtNLM"/>
    </source>
</evidence>
<evidence type="ECO:0000313" key="1">
    <source>
        <dbReference type="EMBL" id="SDQ02281.1"/>
    </source>
</evidence>
<proteinExistence type="predicted"/>
<sequence>MVPILEPVKGVKLDLPAKMKAIRAKENLTQEDFCREVDISLSSWKKYEASITDMGLAPFLKVANHPRFKKYALWLTTGETAPEYGQVSPL</sequence>
<keyword evidence="2" id="KW-1185">Reference proteome</keyword>
<dbReference type="SUPFAM" id="SSF47413">
    <property type="entry name" value="lambda repressor-like DNA-binding domains"/>
    <property type="match status" value="1"/>
</dbReference>
<dbReference type="Proteomes" id="UP000199460">
    <property type="component" value="Unassembled WGS sequence"/>
</dbReference>
<name>A0A1H0XHH3_9GAMM</name>
<dbReference type="AlphaFoldDB" id="A0A1H0XHH3"/>
<dbReference type="EMBL" id="FNJJ01000018">
    <property type="protein sequence ID" value="SDQ02281.1"/>
    <property type="molecule type" value="Genomic_DNA"/>
</dbReference>